<protein>
    <submittedName>
        <fullName evidence="3">Hyperosmotically inducible protein</fullName>
    </submittedName>
</protein>
<organism evidence="3 4">
    <name type="scientific">Nitrosomonas communis</name>
    <dbReference type="NCBI Taxonomy" id="44574"/>
    <lineage>
        <taxon>Bacteria</taxon>
        <taxon>Pseudomonadati</taxon>
        <taxon>Pseudomonadota</taxon>
        <taxon>Betaproteobacteria</taxon>
        <taxon>Nitrosomonadales</taxon>
        <taxon>Nitrosomonadaceae</taxon>
        <taxon>Nitrosomonas</taxon>
    </lineage>
</organism>
<feature type="domain" description="BON" evidence="2">
    <location>
        <begin position="206"/>
        <end position="275"/>
    </location>
</feature>
<feature type="region of interest" description="Disordered" evidence="1">
    <location>
        <begin position="61"/>
        <end position="122"/>
    </location>
</feature>
<dbReference type="Gene3D" id="3.30.1340.30">
    <property type="match status" value="2"/>
</dbReference>
<dbReference type="EMBL" id="FNNH01000046">
    <property type="protein sequence ID" value="SDW99829.1"/>
    <property type="molecule type" value="Genomic_DNA"/>
</dbReference>
<proteinExistence type="predicted"/>
<evidence type="ECO:0000256" key="1">
    <source>
        <dbReference type="SAM" id="MobiDB-lite"/>
    </source>
</evidence>
<feature type="domain" description="BON" evidence="2">
    <location>
        <begin position="128"/>
        <end position="196"/>
    </location>
</feature>
<reference evidence="3 4" key="1">
    <citation type="submission" date="2016-10" db="EMBL/GenBank/DDBJ databases">
        <authorList>
            <person name="de Groot N.N."/>
        </authorList>
    </citation>
    <scope>NUCLEOTIDE SEQUENCE [LARGE SCALE GENOMIC DNA]</scope>
    <source>
        <strain evidence="3 4">Nm110</strain>
    </source>
</reference>
<accession>A0A1H2Y5G9</accession>
<dbReference type="InterPro" id="IPR051686">
    <property type="entry name" value="Lipoprotein_DolP"/>
</dbReference>
<dbReference type="InterPro" id="IPR007055">
    <property type="entry name" value="BON_dom"/>
</dbReference>
<dbReference type="PROSITE" id="PS50914">
    <property type="entry name" value="BON"/>
    <property type="match status" value="2"/>
</dbReference>
<gene>
    <name evidence="3" type="ORF">SAMN05421882_104623</name>
</gene>
<sequence>MISFFRSFRFAALIALICSMALIDGRILLGAESLEIKPEVVPKLKETEPTIHEFEHKLKELEQEAEESEAKPKDMESHQKEVEMVADERPCPQLNPPADNKPAANGQSSTDQTSTDKTKFEEAEGKKSIHSLIITAKLALMADSRLFSYDIEIDAKGKDLVLLGKVTSDSEKQTAADIIRCLDGVHAVENRLKVNPNASHELVVERDKIITQLIKERFEKSGTLQAVKFEVKTEEGVVTLTGSTRYQVIILEAAQAARQVPGVKAVNTGTVRLITAE</sequence>
<dbReference type="PANTHER" id="PTHR34606">
    <property type="entry name" value="BON DOMAIN-CONTAINING PROTEIN"/>
    <property type="match status" value="1"/>
</dbReference>
<dbReference type="Pfam" id="PF04972">
    <property type="entry name" value="BON"/>
    <property type="match status" value="2"/>
</dbReference>
<evidence type="ECO:0000313" key="3">
    <source>
        <dbReference type="EMBL" id="SDW99829.1"/>
    </source>
</evidence>
<dbReference type="Proteomes" id="UP000183454">
    <property type="component" value="Unassembled WGS sequence"/>
</dbReference>
<name>A0A1H2Y5G9_9PROT</name>
<feature type="compositionally biased region" description="Basic and acidic residues" evidence="1">
    <location>
        <begin position="61"/>
        <end position="90"/>
    </location>
</feature>
<dbReference type="AlphaFoldDB" id="A0A1H2Y5G9"/>
<evidence type="ECO:0000313" key="4">
    <source>
        <dbReference type="Proteomes" id="UP000183454"/>
    </source>
</evidence>
<dbReference type="PANTHER" id="PTHR34606:SF15">
    <property type="entry name" value="BON DOMAIN-CONTAINING PROTEIN"/>
    <property type="match status" value="1"/>
</dbReference>
<evidence type="ECO:0000259" key="2">
    <source>
        <dbReference type="PROSITE" id="PS50914"/>
    </source>
</evidence>